<dbReference type="EMBL" id="JARIHO010000079">
    <property type="protein sequence ID" value="KAJ7310083.1"/>
    <property type="molecule type" value="Genomic_DNA"/>
</dbReference>
<organism evidence="1 2">
    <name type="scientific">Mycena albidolilacea</name>
    <dbReference type="NCBI Taxonomy" id="1033008"/>
    <lineage>
        <taxon>Eukaryota</taxon>
        <taxon>Fungi</taxon>
        <taxon>Dikarya</taxon>
        <taxon>Basidiomycota</taxon>
        <taxon>Agaricomycotina</taxon>
        <taxon>Agaricomycetes</taxon>
        <taxon>Agaricomycetidae</taxon>
        <taxon>Agaricales</taxon>
        <taxon>Marasmiineae</taxon>
        <taxon>Mycenaceae</taxon>
        <taxon>Mycena</taxon>
    </lineage>
</organism>
<dbReference type="InterPro" id="IPR016169">
    <property type="entry name" value="FAD-bd_PCMH_sub2"/>
</dbReference>
<feature type="non-terminal residue" evidence="1">
    <location>
        <position position="1"/>
    </location>
</feature>
<comment type="caution">
    <text evidence="1">The sequence shown here is derived from an EMBL/GenBank/DDBJ whole genome shotgun (WGS) entry which is preliminary data.</text>
</comment>
<gene>
    <name evidence="1" type="ORF">DFH08DRAFT_668381</name>
</gene>
<dbReference type="Gene3D" id="3.30.465.10">
    <property type="match status" value="1"/>
</dbReference>
<keyword evidence="2" id="KW-1185">Reference proteome</keyword>
<dbReference type="Proteomes" id="UP001218218">
    <property type="component" value="Unassembled WGS sequence"/>
</dbReference>
<dbReference type="SUPFAM" id="SSF56176">
    <property type="entry name" value="FAD-binding/transporter-associated domain-like"/>
    <property type="match status" value="1"/>
</dbReference>
<reference evidence="1" key="1">
    <citation type="submission" date="2023-03" db="EMBL/GenBank/DDBJ databases">
        <title>Massive genome expansion in bonnet fungi (Mycena s.s.) driven by repeated elements and novel gene families across ecological guilds.</title>
        <authorList>
            <consortium name="Lawrence Berkeley National Laboratory"/>
            <person name="Harder C.B."/>
            <person name="Miyauchi S."/>
            <person name="Viragh M."/>
            <person name="Kuo A."/>
            <person name="Thoen E."/>
            <person name="Andreopoulos B."/>
            <person name="Lu D."/>
            <person name="Skrede I."/>
            <person name="Drula E."/>
            <person name="Henrissat B."/>
            <person name="Morin E."/>
            <person name="Kohler A."/>
            <person name="Barry K."/>
            <person name="LaButti K."/>
            <person name="Morin E."/>
            <person name="Salamov A."/>
            <person name="Lipzen A."/>
            <person name="Mereny Z."/>
            <person name="Hegedus B."/>
            <person name="Baldrian P."/>
            <person name="Stursova M."/>
            <person name="Weitz H."/>
            <person name="Taylor A."/>
            <person name="Grigoriev I.V."/>
            <person name="Nagy L.G."/>
            <person name="Martin F."/>
            <person name="Kauserud H."/>
        </authorList>
    </citation>
    <scope>NUCLEOTIDE SEQUENCE</scope>
    <source>
        <strain evidence="1">CBHHK002</strain>
    </source>
</reference>
<feature type="non-terminal residue" evidence="1">
    <location>
        <position position="58"/>
    </location>
</feature>
<protein>
    <submittedName>
        <fullName evidence="1">Uncharacterized protein</fullName>
    </submittedName>
</protein>
<evidence type="ECO:0000313" key="1">
    <source>
        <dbReference type="EMBL" id="KAJ7310083.1"/>
    </source>
</evidence>
<evidence type="ECO:0000313" key="2">
    <source>
        <dbReference type="Proteomes" id="UP001218218"/>
    </source>
</evidence>
<sequence>SIYTTLIGFGAENIVSARLVTAAGELAARAPHHRTSHPELLWGLCGAGQFLGLVTALT</sequence>
<name>A0AAD7EBT4_9AGAR</name>
<dbReference type="GO" id="GO:0050660">
    <property type="term" value="F:flavin adenine dinucleotide binding"/>
    <property type="evidence" value="ECO:0007669"/>
    <property type="project" value="InterPro"/>
</dbReference>
<accession>A0AAD7EBT4</accession>
<proteinExistence type="predicted"/>
<dbReference type="InterPro" id="IPR036318">
    <property type="entry name" value="FAD-bd_PCMH-like_sf"/>
</dbReference>
<dbReference type="AlphaFoldDB" id="A0AAD7EBT4"/>